<dbReference type="RefSeq" id="WP_169506037.1">
    <property type="nucleotide sequence ID" value="NZ_JABBPN010000016.1"/>
</dbReference>
<dbReference type="GO" id="GO:0050242">
    <property type="term" value="F:pyruvate, phosphate dikinase activity"/>
    <property type="evidence" value="ECO:0007669"/>
    <property type="project" value="InterPro"/>
</dbReference>
<dbReference type="PANTHER" id="PTHR22931">
    <property type="entry name" value="PHOSPHOENOLPYRUVATE DIKINASE-RELATED"/>
    <property type="match status" value="1"/>
</dbReference>
<dbReference type="PANTHER" id="PTHR22931:SF9">
    <property type="entry name" value="PYRUVATE, PHOSPHATE DIKINASE 1, CHLOROPLASTIC"/>
    <property type="match status" value="1"/>
</dbReference>
<sequence length="398" mass="44894">MTEAKRAHGMETGKRFYDLFTRWDRDRPSETYSELQGLGDLAVKGGITHEEALLLLAPPDEIESMLCKKDHSATGMLHNQAEASIQRLLAWSDTRRRLKVLVRADSKEKAHEGMLRGAQGIGLIRGEEILREDGLLQVYQDWLQCREDEERRVHYRRRIVSLWTESWASIFQAAGARPCAVSLVWDALADSRPEERLELQDIQLESLFRAVARCQEEEIYSQLELLALWPMDEEEFLAAYDLIEEVGRQTLGSHRWDGSLKIGALLHPDVAPSDAAGIARSADLIVMDTESASRFHLLEQGHPLGGPSRLIPLDEPVSEWASPALLHSHLEETVRVIRMIKPNMILRAGGDIRSSDLRTVYRLEILGVCCAPEDVAAVKLTGLRLEMSDDRFTSAEEA</sequence>
<dbReference type="Gene3D" id="3.20.20.60">
    <property type="entry name" value="Phosphoenolpyruvate-binding domains"/>
    <property type="match status" value="1"/>
</dbReference>
<proteinExistence type="predicted"/>
<dbReference type="Proteomes" id="UP000565468">
    <property type="component" value="Unassembled WGS sequence"/>
</dbReference>
<evidence type="ECO:0000313" key="2">
    <source>
        <dbReference type="Proteomes" id="UP000565468"/>
    </source>
</evidence>
<dbReference type="EMBL" id="JABBPN010000016">
    <property type="protein sequence ID" value="NMO97252.1"/>
    <property type="molecule type" value="Genomic_DNA"/>
</dbReference>
<accession>A0A848MB11</accession>
<name>A0A848MB11_PAELE</name>
<reference evidence="1 2" key="1">
    <citation type="submission" date="2020-04" db="EMBL/GenBank/DDBJ databases">
        <title>Paenibacillus algicola sp. nov., a novel marine bacterium producing alginate lyase.</title>
        <authorList>
            <person name="Huang H."/>
        </authorList>
    </citation>
    <scope>NUCLEOTIDE SEQUENCE [LARGE SCALE GENOMIC DNA]</scope>
    <source>
        <strain evidence="1 2">L7-75</strain>
    </source>
</reference>
<dbReference type="InterPro" id="IPR040442">
    <property type="entry name" value="Pyrv_kinase-like_dom_sf"/>
</dbReference>
<organism evidence="1 2">
    <name type="scientific">Paenibacillus lemnae</name>
    <dbReference type="NCBI Taxonomy" id="1330551"/>
    <lineage>
        <taxon>Bacteria</taxon>
        <taxon>Bacillati</taxon>
        <taxon>Bacillota</taxon>
        <taxon>Bacilli</taxon>
        <taxon>Bacillales</taxon>
        <taxon>Paenibacillaceae</taxon>
        <taxon>Paenibacillus</taxon>
    </lineage>
</organism>
<comment type="caution">
    <text evidence="1">The sequence shown here is derived from an EMBL/GenBank/DDBJ whole genome shotgun (WGS) entry which is preliminary data.</text>
</comment>
<gene>
    <name evidence="1" type="ORF">HII30_15920</name>
</gene>
<dbReference type="AlphaFoldDB" id="A0A848MB11"/>
<dbReference type="SUPFAM" id="SSF51621">
    <property type="entry name" value="Phosphoenolpyruvate/pyruvate domain"/>
    <property type="match status" value="1"/>
</dbReference>
<dbReference type="InterPro" id="IPR015813">
    <property type="entry name" value="Pyrv/PenolPyrv_kinase-like_dom"/>
</dbReference>
<dbReference type="InterPro" id="IPR010121">
    <property type="entry name" value="Pyruvate_phosphate_dikinase"/>
</dbReference>
<evidence type="ECO:0000313" key="1">
    <source>
        <dbReference type="EMBL" id="NMO97252.1"/>
    </source>
</evidence>
<keyword evidence="2" id="KW-1185">Reference proteome</keyword>
<protein>
    <submittedName>
        <fullName evidence="1">PEP-utilizing enzyme, TIM barrel domain protein</fullName>
    </submittedName>
</protein>